<dbReference type="OrthoDB" id="9790266at2"/>
<keyword evidence="5" id="KW-0472">Membrane</keyword>
<dbReference type="GO" id="GO:0016020">
    <property type="term" value="C:membrane"/>
    <property type="evidence" value="ECO:0007669"/>
    <property type="project" value="TreeGrafter"/>
</dbReference>
<keyword evidence="5" id="KW-1133">Transmembrane helix</keyword>
<accession>A0A193G9L2</accession>
<feature type="domain" description="Ketoreductase" evidence="6">
    <location>
        <begin position="11"/>
        <end position="197"/>
    </location>
</feature>
<dbReference type="InterPro" id="IPR036291">
    <property type="entry name" value="NAD(P)-bd_dom_sf"/>
</dbReference>
<dbReference type="Pfam" id="PF00106">
    <property type="entry name" value="adh_short"/>
    <property type="match status" value="1"/>
</dbReference>
<dbReference type="PRINTS" id="PR00081">
    <property type="entry name" value="GDHRDH"/>
</dbReference>
<evidence type="ECO:0000256" key="3">
    <source>
        <dbReference type="RuleBase" id="RU000363"/>
    </source>
</evidence>
<dbReference type="EMBL" id="CP016172">
    <property type="protein sequence ID" value="ANN75959.1"/>
    <property type="molecule type" value="Genomic_DNA"/>
</dbReference>
<dbReference type="PRINTS" id="PR00080">
    <property type="entry name" value="SDRFAMILY"/>
</dbReference>
<dbReference type="Gene3D" id="3.40.50.720">
    <property type="entry name" value="NAD(P)-binding Rossmann-like Domain"/>
    <property type="match status" value="1"/>
</dbReference>
<comment type="similarity">
    <text evidence="1 3">Belongs to the short-chain dehydrogenases/reductases (SDR) family.</text>
</comment>
<dbReference type="GO" id="GO:0016491">
    <property type="term" value="F:oxidoreductase activity"/>
    <property type="evidence" value="ECO:0007669"/>
    <property type="project" value="UniProtKB-KW"/>
</dbReference>
<dbReference type="InterPro" id="IPR002347">
    <property type="entry name" value="SDR_fam"/>
</dbReference>
<dbReference type="SMART" id="SM00822">
    <property type="entry name" value="PKS_KR"/>
    <property type="match status" value="1"/>
</dbReference>
<name>A0A193G9L2_9BORD</name>
<dbReference type="PROSITE" id="PS00061">
    <property type="entry name" value="ADH_SHORT"/>
    <property type="match status" value="1"/>
</dbReference>
<evidence type="ECO:0000259" key="6">
    <source>
        <dbReference type="SMART" id="SM00822"/>
    </source>
</evidence>
<sequence>MRIRLKPIAEQVIVITGASSGIGLATAMLAAHQGARVVMAARSRSTLEHVAQEIVAGGGNAVAVAADVAVREDVERIAQAAVDRYGHVDTWINNAGLSIYGRLHEVPEKDARRLFDVNYWGVVHGSLVALPLLKSSQGGALINVGSEVSDAVVPLQGMYAASKHAVKGFTDALRIELEADEAPISVTLVQPTAVDTPFPEHAANYMSQAPKLPTPMIEAQKVASAILEAATDPTREVKVGAMSVLNTAMFKLLPGLADRMAKKQMGRQQRNAAAYPRPGTLYEPGESGEITGFGDTNAADPDQAMQSNKRSPV</sequence>
<keyword evidence="5" id="KW-0812">Transmembrane</keyword>
<dbReference type="Proteomes" id="UP000091926">
    <property type="component" value="Chromosome"/>
</dbReference>
<evidence type="ECO:0000256" key="5">
    <source>
        <dbReference type="SAM" id="Phobius"/>
    </source>
</evidence>
<keyword evidence="2" id="KW-0560">Oxidoreductase</keyword>
<dbReference type="CDD" id="cd05360">
    <property type="entry name" value="SDR_c3"/>
    <property type="match status" value="1"/>
</dbReference>
<evidence type="ECO:0000313" key="7">
    <source>
        <dbReference type="EMBL" id="ANN75959.1"/>
    </source>
</evidence>
<dbReference type="AlphaFoldDB" id="A0A193G9L2"/>
<feature type="transmembrane region" description="Helical" evidence="5">
    <location>
        <begin position="12"/>
        <end position="31"/>
    </location>
</feature>
<dbReference type="InterPro" id="IPR020904">
    <property type="entry name" value="Sc_DH/Rdtase_CS"/>
</dbReference>
<proteinExistence type="inferred from homology"/>
<dbReference type="RefSeq" id="WP_066653060.1">
    <property type="nucleotide sequence ID" value="NZ_CBCSCL010000040.1"/>
</dbReference>
<evidence type="ECO:0000256" key="4">
    <source>
        <dbReference type="SAM" id="MobiDB-lite"/>
    </source>
</evidence>
<feature type="compositionally biased region" description="Polar residues" evidence="4">
    <location>
        <begin position="304"/>
        <end position="313"/>
    </location>
</feature>
<dbReference type="STRING" id="463014.BAU07_01400"/>
<dbReference type="PANTHER" id="PTHR44196:SF1">
    <property type="entry name" value="DEHYDROGENASE_REDUCTASE SDR FAMILY MEMBER 7B"/>
    <property type="match status" value="1"/>
</dbReference>
<organism evidence="7 8">
    <name type="scientific">Bordetella flabilis</name>
    <dbReference type="NCBI Taxonomy" id="463014"/>
    <lineage>
        <taxon>Bacteria</taxon>
        <taxon>Pseudomonadati</taxon>
        <taxon>Pseudomonadota</taxon>
        <taxon>Betaproteobacteria</taxon>
        <taxon>Burkholderiales</taxon>
        <taxon>Alcaligenaceae</taxon>
        <taxon>Bordetella</taxon>
    </lineage>
</organism>
<feature type="region of interest" description="Disordered" evidence="4">
    <location>
        <begin position="264"/>
        <end position="313"/>
    </location>
</feature>
<reference evidence="7 8" key="1">
    <citation type="submission" date="2016-06" db="EMBL/GenBank/DDBJ databases">
        <title>Complete genome sequences of Bordetella bronchialis and Bordetella flabilis.</title>
        <authorList>
            <person name="LiPuma J.J."/>
            <person name="Spilker T."/>
        </authorList>
    </citation>
    <scope>NUCLEOTIDE SEQUENCE [LARGE SCALE GENOMIC DNA]</scope>
    <source>
        <strain evidence="7 8">AU10664</strain>
    </source>
</reference>
<dbReference type="SUPFAM" id="SSF51735">
    <property type="entry name" value="NAD(P)-binding Rossmann-fold domains"/>
    <property type="match status" value="1"/>
</dbReference>
<dbReference type="PANTHER" id="PTHR44196">
    <property type="entry name" value="DEHYDROGENASE/REDUCTASE SDR FAMILY MEMBER 7B"/>
    <property type="match status" value="1"/>
</dbReference>
<dbReference type="KEGG" id="bfz:BAU07_01400"/>
<evidence type="ECO:0000313" key="8">
    <source>
        <dbReference type="Proteomes" id="UP000091926"/>
    </source>
</evidence>
<protein>
    <submittedName>
        <fullName evidence="7">Short-chain dehydrogenase</fullName>
    </submittedName>
</protein>
<dbReference type="NCBIfam" id="NF005495">
    <property type="entry name" value="PRK07109.1"/>
    <property type="match status" value="1"/>
</dbReference>
<evidence type="ECO:0000256" key="2">
    <source>
        <dbReference type="ARBA" id="ARBA00023002"/>
    </source>
</evidence>
<gene>
    <name evidence="7" type="ORF">BAU07_01400</name>
</gene>
<keyword evidence="8" id="KW-1185">Reference proteome</keyword>
<dbReference type="InterPro" id="IPR057326">
    <property type="entry name" value="KR_dom"/>
</dbReference>
<evidence type="ECO:0000256" key="1">
    <source>
        <dbReference type="ARBA" id="ARBA00006484"/>
    </source>
</evidence>